<sequence>MQDKKRSITPQKAIEILNNHGTTVTFEEAKIILDFMYNFAILSVNQLVKNKYSNSDGSKKYS</sequence>
<proteinExistence type="predicted"/>
<evidence type="ECO:0000313" key="2">
    <source>
        <dbReference type="Proteomes" id="UP000245379"/>
    </source>
</evidence>
<keyword evidence="2" id="KW-1185">Reference proteome</keyword>
<evidence type="ECO:0000313" key="1">
    <source>
        <dbReference type="EMBL" id="PWS28499.1"/>
    </source>
</evidence>
<protein>
    <submittedName>
        <fullName evidence="1">Uncharacterized protein</fullName>
    </submittedName>
</protein>
<accession>A0A317ERM4</accession>
<comment type="caution">
    <text evidence="1">The sequence shown here is derived from an EMBL/GenBank/DDBJ whole genome shotgun (WGS) entry which is preliminary data.</text>
</comment>
<gene>
    <name evidence="1" type="ORF">DHW03_01165</name>
</gene>
<dbReference type="Proteomes" id="UP000245379">
    <property type="component" value="Unassembled WGS sequence"/>
</dbReference>
<dbReference type="EMBL" id="QGNZ01000001">
    <property type="protein sequence ID" value="PWS28499.1"/>
    <property type="molecule type" value="Genomic_DNA"/>
</dbReference>
<name>A0A317ERM4_9SPHI</name>
<organism evidence="1 2">
    <name type="scientific">Pedobacter yonginense</name>
    <dbReference type="NCBI Taxonomy" id="651869"/>
    <lineage>
        <taxon>Bacteria</taxon>
        <taxon>Pseudomonadati</taxon>
        <taxon>Bacteroidota</taxon>
        <taxon>Sphingobacteriia</taxon>
        <taxon>Sphingobacteriales</taxon>
        <taxon>Sphingobacteriaceae</taxon>
        <taxon>Pedobacter</taxon>
    </lineage>
</organism>
<dbReference type="AlphaFoldDB" id="A0A317ERM4"/>
<reference evidence="1 2" key="1">
    <citation type="submission" date="2018-05" db="EMBL/GenBank/DDBJ databases">
        <title>Pedobacter paludis sp. nov., isolated from wetland soil.</title>
        <authorList>
            <person name="Zhang Y."/>
            <person name="Wang G."/>
        </authorList>
    </citation>
    <scope>NUCLEOTIDE SEQUENCE [LARGE SCALE GENOMIC DNA]</scope>
    <source>
        <strain evidence="1 2">KCTC22721</strain>
    </source>
</reference>
<dbReference type="OrthoDB" id="773318at2"/>